<evidence type="ECO:0000313" key="7">
    <source>
        <dbReference type="Proteomes" id="UP000445000"/>
    </source>
</evidence>
<evidence type="ECO:0000313" key="6">
    <source>
        <dbReference type="EMBL" id="GFE81987.1"/>
    </source>
</evidence>
<feature type="chain" id="PRO_5032656492" evidence="3">
    <location>
        <begin position="19"/>
        <end position="541"/>
    </location>
</feature>
<name>A0A829YF87_9GAMM</name>
<dbReference type="AlphaFoldDB" id="A0A829YF87"/>
<keyword evidence="1" id="KW-0378">Hydrolase</keyword>
<feature type="domain" description="Glycoside hydrolase family 42 N-terminal" evidence="4">
    <location>
        <begin position="63"/>
        <end position="208"/>
    </location>
</feature>
<evidence type="ECO:0000259" key="4">
    <source>
        <dbReference type="Pfam" id="PF02449"/>
    </source>
</evidence>
<dbReference type="Proteomes" id="UP000445000">
    <property type="component" value="Unassembled WGS sequence"/>
</dbReference>
<dbReference type="SUPFAM" id="SSF51445">
    <property type="entry name" value="(Trans)glycosidases"/>
    <property type="match status" value="1"/>
</dbReference>
<keyword evidence="2" id="KW-0326">Glycosidase</keyword>
<evidence type="ECO:0000256" key="2">
    <source>
        <dbReference type="ARBA" id="ARBA00023295"/>
    </source>
</evidence>
<dbReference type="Pfam" id="PF02449">
    <property type="entry name" value="Glyco_hydro_42"/>
    <property type="match status" value="1"/>
</dbReference>
<accession>A0A829YF87</accession>
<evidence type="ECO:0000256" key="1">
    <source>
        <dbReference type="ARBA" id="ARBA00022801"/>
    </source>
</evidence>
<organism evidence="6 7">
    <name type="scientific">Steroidobacter agaridevorans</name>
    <dbReference type="NCBI Taxonomy" id="2695856"/>
    <lineage>
        <taxon>Bacteria</taxon>
        <taxon>Pseudomonadati</taxon>
        <taxon>Pseudomonadota</taxon>
        <taxon>Gammaproteobacteria</taxon>
        <taxon>Steroidobacterales</taxon>
        <taxon>Steroidobacteraceae</taxon>
        <taxon>Steroidobacter</taxon>
    </lineage>
</organism>
<dbReference type="InterPro" id="IPR040719">
    <property type="entry name" value="DUF5597"/>
</dbReference>
<dbReference type="GO" id="GO:0009341">
    <property type="term" value="C:beta-galactosidase complex"/>
    <property type="evidence" value="ECO:0007669"/>
    <property type="project" value="InterPro"/>
</dbReference>
<evidence type="ECO:0000256" key="3">
    <source>
        <dbReference type="SAM" id="SignalP"/>
    </source>
</evidence>
<gene>
    <name evidence="6" type="ORF">GCM10011487_39870</name>
</gene>
<proteinExistence type="predicted"/>
<evidence type="ECO:0000259" key="5">
    <source>
        <dbReference type="Pfam" id="PF18120"/>
    </source>
</evidence>
<feature type="domain" description="DUF5597" evidence="5">
    <location>
        <begin position="388"/>
        <end position="524"/>
    </location>
</feature>
<comment type="caution">
    <text evidence="6">The sequence shown here is derived from an EMBL/GenBank/DDBJ whole genome shotgun (WGS) entry which is preliminary data.</text>
</comment>
<dbReference type="GO" id="GO:0004565">
    <property type="term" value="F:beta-galactosidase activity"/>
    <property type="evidence" value="ECO:0007669"/>
    <property type="project" value="InterPro"/>
</dbReference>
<protein>
    <submittedName>
        <fullName evidence="6">Beta-galactosidase</fullName>
    </submittedName>
</protein>
<dbReference type="GO" id="GO:0005975">
    <property type="term" value="P:carbohydrate metabolic process"/>
    <property type="evidence" value="ECO:0007669"/>
    <property type="project" value="InterPro"/>
</dbReference>
<feature type="signal peptide" evidence="3">
    <location>
        <begin position="1"/>
        <end position="18"/>
    </location>
</feature>
<reference evidence="7" key="1">
    <citation type="submission" date="2020-01" db="EMBL/GenBank/DDBJ databases">
        <title>'Steroidobacter agaridevorans' sp. nov., agar-degrading bacteria isolated from rhizosphere soils.</title>
        <authorList>
            <person name="Ikenaga M."/>
            <person name="Kataoka M."/>
            <person name="Murouchi A."/>
            <person name="Katsuragi S."/>
            <person name="Sakai M."/>
        </authorList>
    </citation>
    <scope>NUCLEOTIDE SEQUENCE [LARGE SCALE GENOMIC DNA]</scope>
    <source>
        <strain evidence="7">YU21-B</strain>
    </source>
</reference>
<dbReference type="Pfam" id="PF18120">
    <property type="entry name" value="DUF5597"/>
    <property type="match status" value="1"/>
</dbReference>
<dbReference type="EMBL" id="BLJN01000004">
    <property type="protein sequence ID" value="GFE81987.1"/>
    <property type="molecule type" value="Genomic_DNA"/>
</dbReference>
<dbReference type="InterPro" id="IPR013529">
    <property type="entry name" value="Glyco_hydro_42_N"/>
</dbReference>
<dbReference type="Gene3D" id="3.20.20.80">
    <property type="entry name" value="Glycosidases"/>
    <property type="match status" value="1"/>
</dbReference>
<keyword evidence="7" id="KW-1185">Reference proteome</keyword>
<sequence>MAFVMTLLAAFTFVTAQAATPRLERQGSTMRLIVNDEPLLLLGGELGNSSASSAAYMAPYWPKLKQMNLNTVLAPVSWELVEPVEGQFDWRSFDQLLKDARAHDMKLVLLWFGAWKNSMSTYVPSWVKRDQARFPRVQLPNGQSTEILSAFSTATRDADARAFAALLSHIKAVDAKQSTVVMVQVENEIGMLPVAREYGAEANRLFADRVPAELMRHLDASRVHQTGLHKLWAEQGGKSEGTWTEVFGEGDASAEAFTAWHYSRFVEALVVAGKAAYPLPMYVNAALNRMNKAPGEYPSGGPLPHLLDVWKAGAPSLDLLAPDIYFPNFVDLAARFRRADNAVFIPEANNSDKPEVPANAFYAFGKLDAIGFSPFSIESIADRKPNPLADAYAVLRQLSPAILSAQGLNRMSGFRPRILEDETVIDMPVTEDIGNYSFTVSFIDPWTPEAEQRTATHGGLIIQTGPEDYLIAGQGIVVTAKPIGTGPPLAGIDHAWEGRFDQQGRWISGRLLNGDQTHQGRHVRLAPGQFQIQQVRFYRYR</sequence>
<keyword evidence="3" id="KW-0732">Signal</keyword>
<dbReference type="InterPro" id="IPR017853">
    <property type="entry name" value="GH"/>
</dbReference>
<dbReference type="FunFam" id="3.20.20.80:FF:000135">
    <property type="entry name" value="Beta-galactosidase, putative, bgl35A"/>
    <property type="match status" value="1"/>
</dbReference>
<dbReference type="Gene3D" id="2.60.220.20">
    <property type="entry name" value="putative beta-Galactosidase from caulobacter crescentus"/>
    <property type="match status" value="1"/>
</dbReference>